<dbReference type="GO" id="GO:0036218">
    <property type="term" value="F:dTTP diphosphatase activity"/>
    <property type="evidence" value="ECO:0007669"/>
    <property type="project" value="RHEA"/>
</dbReference>
<dbReference type="InterPro" id="IPR029001">
    <property type="entry name" value="ITPase-like_fam"/>
</dbReference>
<protein>
    <recommendedName>
        <fullName evidence="4">dTTP/UTP pyrophosphatase</fullName>
        <shortName evidence="4">dTTPase/UTPase</shortName>
        <ecNumber evidence="4">3.6.1.9</ecNumber>
    </recommendedName>
    <alternativeName>
        <fullName evidence="4">Nucleoside triphosphate pyrophosphatase</fullName>
    </alternativeName>
    <alternativeName>
        <fullName evidence="4">Nucleotide pyrophosphatase</fullName>
        <shortName evidence="4">Nucleotide PPase</shortName>
    </alternativeName>
</protein>
<gene>
    <name evidence="5" type="ORF">FJM67_07965</name>
</gene>
<dbReference type="SUPFAM" id="SSF52972">
    <property type="entry name" value="ITPase-like"/>
    <property type="match status" value="1"/>
</dbReference>
<dbReference type="RefSeq" id="WP_140588267.1">
    <property type="nucleotide sequence ID" value="NZ_VFRR01000012.1"/>
</dbReference>
<comment type="caution">
    <text evidence="4">Lacks conserved residue(s) required for the propagation of feature annotation.</text>
</comment>
<name>A0A501X0L5_9GAMM</name>
<dbReference type="GO" id="GO:0005737">
    <property type="term" value="C:cytoplasm"/>
    <property type="evidence" value="ECO:0007669"/>
    <property type="project" value="UniProtKB-SubCell"/>
</dbReference>
<feature type="site" description="Important for substrate specificity" evidence="4">
    <location>
        <position position="71"/>
    </location>
</feature>
<proteinExistence type="inferred from homology"/>
<keyword evidence="4" id="KW-0963">Cytoplasm</keyword>
<dbReference type="PANTHER" id="PTHR43213">
    <property type="entry name" value="BIFUNCTIONAL DTTP/UTP PYROPHOSPHATASE/METHYLTRANSFERASE PROTEIN-RELATED"/>
    <property type="match status" value="1"/>
</dbReference>
<evidence type="ECO:0000313" key="6">
    <source>
        <dbReference type="Proteomes" id="UP000315901"/>
    </source>
</evidence>
<feature type="active site" description="Proton acceptor" evidence="4">
    <location>
        <position position="70"/>
    </location>
</feature>
<dbReference type="Pfam" id="PF02545">
    <property type="entry name" value="Maf"/>
    <property type="match status" value="1"/>
</dbReference>
<dbReference type="InterPro" id="IPR003697">
    <property type="entry name" value="Maf-like"/>
</dbReference>
<dbReference type="GO" id="GO:0036221">
    <property type="term" value="F:UTP diphosphatase activity"/>
    <property type="evidence" value="ECO:0007669"/>
    <property type="project" value="RHEA"/>
</dbReference>
<dbReference type="Proteomes" id="UP000315901">
    <property type="component" value="Unassembled WGS sequence"/>
</dbReference>
<evidence type="ECO:0000256" key="1">
    <source>
        <dbReference type="ARBA" id="ARBA00001968"/>
    </source>
</evidence>
<evidence type="ECO:0000256" key="2">
    <source>
        <dbReference type="ARBA" id="ARBA00022801"/>
    </source>
</evidence>
<keyword evidence="3 4" id="KW-0546">Nucleotide metabolism</keyword>
<comment type="catalytic activity">
    <reaction evidence="4">
        <text>dTTP + H2O = dTMP + diphosphate + H(+)</text>
        <dbReference type="Rhea" id="RHEA:28534"/>
        <dbReference type="ChEBI" id="CHEBI:15377"/>
        <dbReference type="ChEBI" id="CHEBI:15378"/>
        <dbReference type="ChEBI" id="CHEBI:33019"/>
        <dbReference type="ChEBI" id="CHEBI:37568"/>
        <dbReference type="ChEBI" id="CHEBI:63528"/>
        <dbReference type="EC" id="3.6.1.9"/>
    </reaction>
</comment>
<dbReference type="NCBIfam" id="TIGR00172">
    <property type="entry name" value="maf"/>
    <property type="match status" value="1"/>
</dbReference>
<evidence type="ECO:0000256" key="3">
    <source>
        <dbReference type="ARBA" id="ARBA00023080"/>
    </source>
</evidence>
<dbReference type="PANTHER" id="PTHR43213:SF5">
    <property type="entry name" value="BIFUNCTIONAL DTTP_UTP PYROPHOSPHATASE_METHYLTRANSFERASE PROTEIN-RELATED"/>
    <property type="match status" value="1"/>
</dbReference>
<evidence type="ECO:0000313" key="5">
    <source>
        <dbReference type="EMBL" id="TPE52366.1"/>
    </source>
</evidence>
<comment type="catalytic activity">
    <reaction evidence="4">
        <text>UTP + H2O = UMP + diphosphate + H(+)</text>
        <dbReference type="Rhea" id="RHEA:29395"/>
        <dbReference type="ChEBI" id="CHEBI:15377"/>
        <dbReference type="ChEBI" id="CHEBI:15378"/>
        <dbReference type="ChEBI" id="CHEBI:33019"/>
        <dbReference type="ChEBI" id="CHEBI:46398"/>
        <dbReference type="ChEBI" id="CHEBI:57865"/>
        <dbReference type="EC" id="3.6.1.9"/>
    </reaction>
</comment>
<feature type="site" description="Important for substrate specificity" evidence="4">
    <location>
        <position position="155"/>
    </location>
</feature>
<dbReference type="Gene3D" id="3.90.950.10">
    <property type="match status" value="1"/>
</dbReference>
<feature type="site" description="Important for substrate specificity" evidence="4">
    <location>
        <position position="10"/>
    </location>
</feature>
<comment type="function">
    <text evidence="4">Nucleoside triphosphate pyrophosphatase that hydrolyzes dTTP and UTP. May have a dual role in cell division arrest and in preventing the incorporation of modified nucleotides into cellular nucleic acids.</text>
</comment>
<reference evidence="5 6" key="1">
    <citation type="submission" date="2019-06" db="EMBL/GenBank/DDBJ databases">
        <title>A novel bacterium of genus Marinomonas, isolated from coastal sand.</title>
        <authorList>
            <person name="Huang H."/>
            <person name="Mo K."/>
            <person name="Hu Y."/>
        </authorList>
    </citation>
    <scope>NUCLEOTIDE SEQUENCE [LARGE SCALE GENOMIC DNA]</scope>
    <source>
        <strain evidence="5 6">HB171799</strain>
    </source>
</reference>
<dbReference type="OrthoDB" id="9807767at2"/>
<keyword evidence="6" id="KW-1185">Reference proteome</keyword>
<evidence type="ECO:0000256" key="4">
    <source>
        <dbReference type="HAMAP-Rule" id="MF_00528"/>
    </source>
</evidence>
<dbReference type="AlphaFoldDB" id="A0A501X0L5"/>
<dbReference type="EMBL" id="VFRR01000012">
    <property type="protein sequence ID" value="TPE52366.1"/>
    <property type="molecule type" value="Genomic_DNA"/>
</dbReference>
<organism evidence="5 6">
    <name type="scientific">Maribrevibacterium harenarium</name>
    <dbReference type="NCBI Taxonomy" id="2589817"/>
    <lineage>
        <taxon>Bacteria</taxon>
        <taxon>Pseudomonadati</taxon>
        <taxon>Pseudomonadota</taxon>
        <taxon>Gammaproteobacteria</taxon>
        <taxon>Oceanospirillales</taxon>
        <taxon>Oceanospirillaceae</taxon>
        <taxon>Maribrevibacterium</taxon>
    </lineage>
</organism>
<keyword evidence="2 4" id="KW-0378">Hydrolase</keyword>
<dbReference type="PIRSF" id="PIRSF006305">
    <property type="entry name" value="Maf"/>
    <property type="match status" value="1"/>
</dbReference>
<dbReference type="EC" id="3.6.1.9" evidence="4"/>
<dbReference type="HAMAP" id="MF_00528">
    <property type="entry name" value="Maf"/>
    <property type="match status" value="1"/>
</dbReference>
<dbReference type="CDD" id="cd00555">
    <property type="entry name" value="Maf"/>
    <property type="match status" value="1"/>
</dbReference>
<comment type="subcellular location">
    <subcellularLocation>
        <location evidence="4">Cytoplasm</location>
    </subcellularLocation>
</comment>
<accession>A0A501X0L5</accession>
<comment type="cofactor">
    <cofactor evidence="1 4">
        <name>a divalent metal cation</name>
        <dbReference type="ChEBI" id="CHEBI:60240"/>
    </cofactor>
</comment>
<comment type="caution">
    <text evidence="5">The sequence shown here is derived from an EMBL/GenBank/DDBJ whole genome shotgun (WGS) entry which is preliminary data.</text>
</comment>
<dbReference type="GO" id="GO:0009117">
    <property type="term" value="P:nucleotide metabolic process"/>
    <property type="evidence" value="ECO:0007669"/>
    <property type="project" value="UniProtKB-KW"/>
</dbReference>
<comment type="similarity">
    <text evidence="4">Belongs to the Maf family. YhdE subfamily.</text>
</comment>
<sequence>MIILASASPRRKDLLSLLVNEFEVRPADIDETPHAGETPEDYVLRMAAEKAAAIAETGRFQPADIIIASDTSVVKDNAILGKPESLSDAKRMLRLLSDTQHQVMTSLCVRNVDGSRIVTKNVVSTVTMRPISDLEIEQYWRSGEPQDKAGSYAIQGLGSVFVSHISGSFSAVVGLPTFETARYLSEFGVAALREKICE</sequence>